<dbReference type="Proteomes" id="UP000550787">
    <property type="component" value="Unassembled WGS sequence"/>
</dbReference>
<evidence type="ECO:0000313" key="1">
    <source>
        <dbReference type="EMBL" id="MBB2156555.1"/>
    </source>
</evidence>
<evidence type="ECO:0000313" key="2">
    <source>
        <dbReference type="Proteomes" id="UP000550787"/>
    </source>
</evidence>
<dbReference type="InterPro" id="IPR018733">
    <property type="entry name" value="DUF2274"/>
</dbReference>
<accession>A0A7W4FF12</accession>
<dbReference type="EMBL" id="JABEQG010000015">
    <property type="protein sequence ID" value="MBB2156555.1"/>
    <property type="molecule type" value="Genomic_DNA"/>
</dbReference>
<comment type="caution">
    <text evidence="1">The sequence shown here is derived from an EMBL/GenBank/DDBJ whole genome shotgun (WGS) entry which is preliminary data.</text>
</comment>
<proteinExistence type="predicted"/>
<organism evidence="1 2">
    <name type="scientific">Gluconacetobacter diazotrophicus</name>
    <name type="common">Acetobacter diazotrophicus</name>
    <dbReference type="NCBI Taxonomy" id="33996"/>
    <lineage>
        <taxon>Bacteria</taxon>
        <taxon>Pseudomonadati</taxon>
        <taxon>Pseudomonadota</taxon>
        <taxon>Alphaproteobacteria</taxon>
        <taxon>Acetobacterales</taxon>
        <taxon>Acetobacteraceae</taxon>
        <taxon>Gluconacetobacter</taxon>
    </lineage>
</organism>
<dbReference type="AlphaFoldDB" id="A0A7W4FF12"/>
<gene>
    <name evidence="1" type="ORF">HLH33_09570</name>
</gene>
<dbReference type="Pfam" id="PF10038">
    <property type="entry name" value="DUF2274"/>
    <property type="match status" value="1"/>
</dbReference>
<dbReference type="RefSeq" id="WP_012227110.1">
    <property type="nucleotide sequence ID" value="NZ_JABEQG010000015.1"/>
</dbReference>
<dbReference type="OMA" id="QETDATM"/>
<reference evidence="1 2" key="1">
    <citation type="submission" date="2020-04" db="EMBL/GenBank/DDBJ databases">
        <title>Description of novel Gluconacetobacter.</title>
        <authorList>
            <person name="Sombolestani A."/>
        </authorList>
    </citation>
    <scope>NUCLEOTIDE SEQUENCE [LARGE SCALE GENOMIC DNA]</scope>
    <source>
        <strain evidence="1 2">LMG 7603</strain>
    </source>
</reference>
<sequence length="87" mass="9849">MDKLRITAIPDSRPVRMTVAFPAEIHRDLLLYARFLAEENGSDINAAKNPARLVPLMVARFIERDRVFLKKRKDVATDAPARMAGKT</sequence>
<protein>
    <submittedName>
        <fullName evidence="1">DUF2274 domain-containing protein</fullName>
    </submittedName>
</protein>
<name>A0A7W4FF12_GLUDI</name>